<dbReference type="Proteomes" id="UP001437460">
    <property type="component" value="Unassembled WGS sequence"/>
</dbReference>
<evidence type="ECO:0000313" key="2">
    <source>
        <dbReference type="Proteomes" id="UP001437460"/>
    </source>
</evidence>
<protein>
    <recommendedName>
        <fullName evidence="3">ParA family protein</fullName>
    </recommendedName>
</protein>
<organism evidence="1 2">
    <name type="scientific">Ventrimonas faecis</name>
    <dbReference type="NCBI Taxonomy" id="3133170"/>
    <lineage>
        <taxon>Bacteria</taxon>
        <taxon>Bacillati</taxon>
        <taxon>Bacillota</taxon>
        <taxon>Clostridia</taxon>
        <taxon>Lachnospirales</taxon>
        <taxon>Lachnospiraceae</taxon>
        <taxon>Ventrimonas</taxon>
    </lineage>
</organism>
<dbReference type="InterPro" id="IPR027417">
    <property type="entry name" value="P-loop_NTPase"/>
</dbReference>
<name>A0ABV1HMK7_9FIRM</name>
<comment type="caution">
    <text evidence="1">The sequence shown here is derived from an EMBL/GenBank/DDBJ whole genome shotgun (WGS) entry which is preliminary data.</text>
</comment>
<dbReference type="Gene3D" id="3.40.50.300">
    <property type="entry name" value="P-loop containing nucleotide triphosphate hydrolases"/>
    <property type="match status" value="1"/>
</dbReference>
<evidence type="ECO:0000313" key="1">
    <source>
        <dbReference type="EMBL" id="MEQ2563555.1"/>
    </source>
</evidence>
<dbReference type="EMBL" id="JBBMFJ010000020">
    <property type="protein sequence ID" value="MEQ2563555.1"/>
    <property type="molecule type" value="Genomic_DNA"/>
</dbReference>
<accession>A0ABV1HMK7</accession>
<gene>
    <name evidence="1" type="ORF">WMO41_10365</name>
</gene>
<proteinExistence type="predicted"/>
<evidence type="ECO:0008006" key="3">
    <source>
        <dbReference type="Google" id="ProtNLM"/>
    </source>
</evidence>
<reference evidence="1 2" key="1">
    <citation type="submission" date="2024-03" db="EMBL/GenBank/DDBJ databases">
        <title>Human intestinal bacterial collection.</title>
        <authorList>
            <person name="Pauvert C."/>
            <person name="Hitch T.C.A."/>
            <person name="Clavel T."/>
        </authorList>
    </citation>
    <scope>NUCLEOTIDE SEQUENCE [LARGE SCALE GENOMIC DNA]</scope>
    <source>
        <strain evidence="1 2">CLA-AP-H27</strain>
    </source>
</reference>
<dbReference type="Gene3D" id="3.40.50.10850">
    <property type="entry name" value="Ntrc-like two-domain protein"/>
    <property type="match status" value="1"/>
</dbReference>
<sequence>MKKIMAVYDVDSRYADRFAEFANQREQVPFKVVAFTSLEKLREFSKREQIDLLLIGDGVTEKELEGIQAVQTVRLSETGVAKEGEAVVYKYQASDSLLREVMSWYQPQEIPTLMTVTGRRSQVIGVYSPVGRCGKSSFAFTLGQVLAREEKVLYITLEEFSGLSALTGTVYAGGLSDLLYYYTQREYSPVRLGSVTYNWGGLDYIPPVTYAEDKTGIRQEVFAGLIQKIASDGAYEKLILDVGIFCGGAEELLGICDVVYVPVKDDVVSTAKLEEWKEYLKRSGRSVLWEKLRFLQLPKPVLSMTRENYLEQLLWSDLGDFVRKLG</sequence>
<dbReference type="RefSeq" id="WP_349229682.1">
    <property type="nucleotide sequence ID" value="NZ_JBBMFJ010000020.1"/>
</dbReference>
<keyword evidence="2" id="KW-1185">Reference proteome</keyword>
<dbReference type="SUPFAM" id="SSF52540">
    <property type="entry name" value="P-loop containing nucleoside triphosphate hydrolases"/>
    <property type="match status" value="1"/>
</dbReference>